<name>A0A8D8P8R1_CULPI</name>
<evidence type="ECO:0000256" key="1">
    <source>
        <dbReference type="PROSITE-ProRule" id="PRU01263"/>
    </source>
</evidence>
<dbReference type="EMBL" id="HBUE01222872">
    <property type="protein sequence ID" value="CAG6540498.1"/>
    <property type="molecule type" value="Transcribed_RNA"/>
</dbReference>
<feature type="domain" description="ZAD" evidence="2">
    <location>
        <begin position="14"/>
        <end position="99"/>
    </location>
</feature>
<keyword evidence="1" id="KW-0863">Zinc-finger</keyword>
<keyword evidence="1" id="KW-0479">Metal-binding</keyword>
<keyword evidence="1" id="KW-0862">Zinc</keyword>
<evidence type="ECO:0000259" key="2">
    <source>
        <dbReference type="PROSITE" id="PS51915"/>
    </source>
</evidence>
<feature type="binding site" evidence="1">
    <location>
        <position position="75"/>
    </location>
    <ligand>
        <name>Zn(2+)</name>
        <dbReference type="ChEBI" id="CHEBI:29105"/>
    </ligand>
</feature>
<accession>A0A8D8P8R1</accession>
<dbReference type="AlphaFoldDB" id="A0A8D8P8R1"/>
<protein>
    <submittedName>
        <fullName evidence="3">(northern house mosquito) hypothetical protein</fullName>
    </submittedName>
</protein>
<dbReference type="PROSITE" id="PS51915">
    <property type="entry name" value="ZAD"/>
    <property type="match status" value="1"/>
</dbReference>
<feature type="binding site" evidence="1">
    <location>
        <position position="19"/>
    </location>
    <ligand>
        <name>Zn(2+)</name>
        <dbReference type="ChEBI" id="CHEBI:29105"/>
    </ligand>
</feature>
<dbReference type="EMBL" id="HBUE01329546">
    <property type="protein sequence ID" value="CAG6592570.1"/>
    <property type="molecule type" value="Transcribed_RNA"/>
</dbReference>
<dbReference type="InterPro" id="IPR012934">
    <property type="entry name" value="Znf_AD"/>
</dbReference>
<organism evidence="3">
    <name type="scientific">Culex pipiens</name>
    <name type="common">House mosquito</name>
    <dbReference type="NCBI Taxonomy" id="7175"/>
    <lineage>
        <taxon>Eukaryota</taxon>
        <taxon>Metazoa</taxon>
        <taxon>Ecdysozoa</taxon>
        <taxon>Arthropoda</taxon>
        <taxon>Hexapoda</taxon>
        <taxon>Insecta</taxon>
        <taxon>Pterygota</taxon>
        <taxon>Neoptera</taxon>
        <taxon>Endopterygota</taxon>
        <taxon>Diptera</taxon>
        <taxon>Nematocera</taxon>
        <taxon>Culicoidea</taxon>
        <taxon>Culicidae</taxon>
        <taxon>Culicinae</taxon>
        <taxon>Culicini</taxon>
        <taxon>Culex</taxon>
        <taxon>Culex</taxon>
    </lineage>
</organism>
<reference evidence="3" key="1">
    <citation type="submission" date="2021-05" db="EMBL/GenBank/DDBJ databases">
        <authorList>
            <person name="Alioto T."/>
            <person name="Alioto T."/>
            <person name="Gomez Garrido J."/>
        </authorList>
    </citation>
    <scope>NUCLEOTIDE SEQUENCE</scope>
</reference>
<feature type="binding site" evidence="1">
    <location>
        <position position="16"/>
    </location>
    <ligand>
        <name>Zn(2+)</name>
        <dbReference type="ChEBI" id="CHEBI:29105"/>
    </ligand>
</feature>
<dbReference type="GO" id="GO:0005634">
    <property type="term" value="C:nucleus"/>
    <property type="evidence" value="ECO:0007669"/>
    <property type="project" value="InterPro"/>
</dbReference>
<proteinExistence type="predicted"/>
<dbReference type="SUPFAM" id="SSF57716">
    <property type="entry name" value="Glucocorticoid receptor-like (DNA-binding domain)"/>
    <property type="match status" value="1"/>
</dbReference>
<dbReference type="GO" id="GO:0008270">
    <property type="term" value="F:zinc ion binding"/>
    <property type="evidence" value="ECO:0007669"/>
    <property type="project" value="UniProtKB-UniRule"/>
</dbReference>
<sequence>MINSTAELAGNIANLCRICSAPGSHTIYAKIPPYLHEHPRECPRWTMPISRLLTEVTGLDSSEVDGLPQKICVVCISYLKHAYTFRRQAIDNVAALLAARYLVTRQTNDGSAKKDLDDPIEPVVIKPAVIRPEMNDVCQRMMTAGPDGRAVPFQKNLDRQQLMQTCCLMGMGGRRRIFFMAELLRMITVEPMLRILNRDGEQNGAASRRIERANRSFFSILFLRTRQNQNKAE</sequence>
<dbReference type="Pfam" id="PF07776">
    <property type="entry name" value="zf-AD"/>
    <property type="match status" value="1"/>
</dbReference>
<evidence type="ECO:0000313" key="3">
    <source>
        <dbReference type="EMBL" id="CAG6592570.1"/>
    </source>
</evidence>
<dbReference type="SMART" id="SM00868">
    <property type="entry name" value="zf-AD"/>
    <property type="match status" value="1"/>
</dbReference>
<feature type="binding site" evidence="1">
    <location>
        <position position="72"/>
    </location>
    <ligand>
        <name>Zn(2+)</name>
        <dbReference type="ChEBI" id="CHEBI:29105"/>
    </ligand>
</feature>